<keyword evidence="4" id="KW-1185">Reference proteome</keyword>
<dbReference type="GO" id="GO:0003677">
    <property type="term" value="F:DNA binding"/>
    <property type="evidence" value="ECO:0007669"/>
    <property type="project" value="TreeGrafter"/>
</dbReference>
<proteinExistence type="predicted"/>
<evidence type="ECO:0000313" key="3">
    <source>
        <dbReference type="Ensembl" id="ENSCCRP00010051489.1"/>
    </source>
</evidence>
<dbReference type="PANTHER" id="PTHR11371:SF26">
    <property type="entry name" value="DEOXYRIBONUCLEASE"/>
    <property type="match status" value="1"/>
</dbReference>
<dbReference type="InterPro" id="IPR016202">
    <property type="entry name" value="DNase_I"/>
</dbReference>
<protein>
    <submittedName>
        <fullName evidence="3">Deoxyribonuclease 1 like 4, tandem duplicate 1</fullName>
    </submittedName>
</protein>
<dbReference type="GO" id="GO:0006308">
    <property type="term" value="P:DNA catabolic process"/>
    <property type="evidence" value="ECO:0007669"/>
    <property type="project" value="InterPro"/>
</dbReference>
<dbReference type="AlphaFoldDB" id="A0A8C1QMU8"/>
<evidence type="ECO:0000256" key="1">
    <source>
        <dbReference type="ARBA" id="ARBA00022722"/>
    </source>
</evidence>
<dbReference type="GO" id="GO:0004530">
    <property type="term" value="F:deoxyribonuclease I activity"/>
    <property type="evidence" value="ECO:0007669"/>
    <property type="project" value="TreeGrafter"/>
</dbReference>
<dbReference type="Proteomes" id="UP000694427">
    <property type="component" value="Unplaced"/>
</dbReference>
<evidence type="ECO:0000313" key="4">
    <source>
        <dbReference type="Proteomes" id="UP000694427"/>
    </source>
</evidence>
<dbReference type="Ensembl" id="ENSCCRT00010056428.1">
    <property type="protein sequence ID" value="ENSCCRP00010051489.1"/>
    <property type="gene ID" value="ENSCCRG00010021842.1"/>
</dbReference>
<dbReference type="PANTHER" id="PTHR11371">
    <property type="entry name" value="DEOXYRIBONUCLEASE"/>
    <property type="match status" value="1"/>
</dbReference>
<accession>A0A8C1QMU8</accession>
<dbReference type="SMART" id="SM00476">
    <property type="entry name" value="DNaseIc"/>
    <property type="match status" value="1"/>
</dbReference>
<keyword evidence="1" id="KW-0540">Nuclease</keyword>
<keyword evidence="2" id="KW-0378">Hydrolase</keyword>
<organism evidence="3 4">
    <name type="scientific">Cyprinus carpio</name>
    <name type="common">Common carp</name>
    <dbReference type="NCBI Taxonomy" id="7962"/>
    <lineage>
        <taxon>Eukaryota</taxon>
        <taxon>Metazoa</taxon>
        <taxon>Chordata</taxon>
        <taxon>Craniata</taxon>
        <taxon>Vertebrata</taxon>
        <taxon>Euteleostomi</taxon>
        <taxon>Actinopterygii</taxon>
        <taxon>Neopterygii</taxon>
        <taxon>Teleostei</taxon>
        <taxon>Ostariophysi</taxon>
        <taxon>Cypriniformes</taxon>
        <taxon>Cyprinidae</taxon>
        <taxon>Cyprininae</taxon>
        <taxon>Cyprinus</taxon>
    </lineage>
</organism>
<evidence type="ECO:0000256" key="2">
    <source>
        <dbReference type="ARBA" id="ARBA00022801"/>
    </source>
</evidence>
<sequence>MKVAAFDIQKFGKSELSDAFVLKTLIKIVSRYDIITHHYTLEISTCLGRGNYKEQFMFLYRNDLVDLVVSYQYQDHQSGDEDAFAREPYVLRFKCHKTAVLKDLVLMPVHTKPEDSVKELDKLYDMFQNVKMKRKTDFMLRILVYEDDMLKAVVPNSENCSTSRRPTN</sequence>
<reference evidence="3" key="2">
    <citation type="submission" date="2025-09" db="UniProtKB">
        <authorList>
            <consortium name="Ensembl"/>
        </authorList>
    </citation>
    <scope>IDENTIFICATION</scope>
</reference>
<dbReference type="InterPro" id="IPR036691">
    <property type="entry name" value="Endo/exonu/phosph_ase_sf"/>
</dbReference>
<name>A0A8C1QMU8_CYPCA</name>
<dbReference type="SUPFAM" id="SSF56219">
    <property type="entry name" value="DNase I-like"/>
    <property type="match status" value="1"/>
</dbReference>
<reference evidence="3" key="1">
    <citation type="submission" date="2025-08" db="UniProtKB">
        <authorList>
            <consortium name="Ensembl"/>
        </authorList>
    </citation>
    <scope>IDENTIFICATION</scope>
</reference>
<dbReference type="GO" id="GO:0005634">
    <property type="term" value="C:nucleus"/>
    <property type="evidence" value="ECO:0007669"/>
    <property type="project" value="TreeGrafter"/>
</dbReference>
<dbReference type="Gene3D" id="3.60.10.10">
    <property type="entry name" value="Endonuclease/exonuclease/phosphatase"/>
    <property type="match status" value="1"/>
</dbReference>